<evidence type="ECO:0000256" key="1">
    <source>
        <dbReference type="ARBA" id="ARBA00004582"/>
    </source>
</evidence>
<evidence type="ECO:0000256" key="3">
    <source>
        <dbReference type="ARBA" id="ARBA00022448"/>
    </source>
</evidence>
<keyword evidence="11" id="KW-0793">Thylakoid</keyword>
<evidence type="ECO:0000256" key="10">
    <source>
        <dbReference type="ARBA" id="ARBA00022991"/>
    </source>
</evidence>
<dbReference type="NCBIfam" id="TIGR01337">
    <property type="entry name" value="apcB"/>
    <property type="match status" value="1"/>
</dbReference>
<feature type="binding site" evidence="14">
    <location>
        <position position="72"/>
    </location>
    <ligand>
        <name>(2R,3E)-phycocyanobilin</name>
        <dbReference type="ChEBI" id="CHEBI:85275"/>
        <label>2</label>
    </ligand>
</feature>
<dbReference type="CDD" id="cd12126">
    <property type="entry name" value="APC_beta"/>
    <property type="match status" value="1"/>
</dbReference>
<evidence type="ECO:0000256" key="4">
    <source>
        <dbReference type="ARBA" id="ARBA00022481"/>
    </source>
</evidence>
<keyword evidence="12" id="KW-0472">Membrane</keyword>
<dbReference type="PANTHER" id="PTHR34011:SF3">
    <property type="entry name" value="ALLOPHYCOCYANIN BETA CHAIN"/>
    <property type="match status" value="1"/>
</dbReference>
<dbReference type="InterPro" id="IPR009050">
    <property type="entry name" value="Globin-like_sf"/>
</dbReference>
<dbReference type="GO" id="GO:0033115">
    <property type="term" value="C:cyanelle thylakoid membrane"/>
    <property type="evidence" value="ECO:0007669"/>
    <property type="project" value="UniProtKB-SubCell"/>
</dbReference>
<evidence type="ECO:0000256" key="12">
    <source>
        <dbReference type="ARBA" id="ARBA00023136"/>
    </source>
</evidence>
<reference evidence="16" key="1">
    <citation type="submission" date="2017-05" db="EMBL/GenBank/DDBJ databases">
        <title>Plastid comparative genomics reveals ancient divergence between Glaucophyte genera.</title>
        <authorList>
            <person name="Figueroa-Martinez F.J."/>
            <person name="Jackson C."/>
            <person name="Reyes-Prieto A."/>
        </authorList>
    </citation>
    <scope>NUCLEOTIDE SEQUENCE</scope>
    <source>
        <strain evidence="16">BBH</strain>
    </source>
</reference>
<keyword evidence="4" id="KW-0488">Methylation</keyword>
<dbReference type="InterPro" id="IPR006245">
    <property type="entry name" value="Allophycocyanin_b"/>
</dbReference>
<evidence type="ECO:0000256" key="7">
    <source>
        <dbReference type="ARBA" id="ARBA00022738"/>
    </source>
</evidence>
<evidence type="ECO:0000256" key="2">
    <source>
        <dbReference type="ARBA" id="ARBA00008182"/>
    </source>
</evidence>
<geneLocation type="plastid" evidence="16"/>
<accession>A0A3G1IUZ7</accession>
<evidence type="ECO:0000256" key="14">
    <source>
        <dbReference type="PIRSR" id="PIRSR000081-1"/>
    </source>
</evidence>
<dbReference type="GO" id="GO:0015979">
    <property type="term" value="P:photosynthesis"/>
    <property type="evidence" value="ECO:0007669"/>
    <property type="project" value="UniProtKB-KW"/>
</dbReference>
<dbReference type="SUPFAM" id="SSF46458">
    <property type="entry name" value="Globin-like"/>
    <property type="match status" value="1"/>
</dbReference>
<dbReference type="PIRSF" id="PIRSF000081">
    <property type="entry name" value="Phycocyanin"/>
    <property type="match status" value="1"/>
</dbReference>
<name>A0A3G1IUZ7_9EUKA</name>
<evidence type="ECO:0000256" key="13">
    <source>
        <dbReference type="ARBA" id="ARBA00023307"/>
    </source>
</evidence>
<keyword evidence="3" id="KW-0813">Transport</keyword>
<comment type="subcellular location">
    <subcellularLocation>
        <location evidence="1">Plastid</location>
        <location evidence="1">Cyanelle thylakoid membrane</location>
        <topology evidence="1">Peripheral membrane protein</topology>
        <orientation evidence="1">Stromal side</orientation>
    </subcellularLocation>
</comment>
<keyword evidence="7" id="KW-0605">Phycobilisome</keyword>
<gene>
    <name evidence="16" type="primary">apcF</name>
</gene>
<evidence type="ECO:0000256" key="5">
    <source>
        <dbReference type="ARBA" id="ARBA00022531"/>
    </source>
</evidence>
<organism evidence="16">
    <name type="scientific">Glaucocystis sp. BBH</name>
    <dbReference type="NCBI Taxonomy" id="2023628"/>
    <lineage>
        <taxon>Eukaryota</taxon>
        <taxon>Glaucocystophyceae</taxon>
        <taxon>Glaucocystales</taxon>
        <taxon>Glaucocystaceae</taxon>
        <taxon>Glaucocystis</taxon>
    </lineage>
</organism>
<dbReference type="AlphaFoldDB" id="A0A3G1IUZ7"/>
<dbReference type="Pfam" id="PF00502">
    <property type="entry name" value="Phycobilisome"/>
    <property type="match status" value="1"/>
</dbReference>
<dbReference type="EMBL" id="MF167424">
    <property type="protein sequence ID" value="ASQ39864.1"/>
    <property type="molecule type" value="Genomic_DNA"/>
</dbReference>
<dbReference type="PANTHER" id="PTHR34011">
    <property type="entry name" value="PHYCOBILISOME 32.1 KDA LINKER POLYPEPTIDE, PHYCOCYANIN-ASSOCIATED, ROD 2-RELATED"/>
    <property type="match status" value="1"/>
</dbReference>
<evidence type="ECO:0000313" key="16">
    <source>
        <dbReference type="EMBL" id="ASQ39864.1"/>
    </source>
</evidence>
<comment type="similarity">
    <text evidence="2">Belongs to the phycobiliprotein family.</text>
</comment>
<keyword evidence="5" id="KW-0602">Photosynthesis</keyword>
<keyword evidence="8" id="KW-0194">Cyanelle</keyword>
<keyword evidence="10" id="KW-0157">Chromophore</keyword>
<dbReference type="InterPro" id="IPR012128">
    <property type="entry name" value="Phycobilisome_asu/bsu"/>
</dbReference>
<dbReference type="Gene3D" id="1.10.490.20">
    <property type="entry name" value="Phycocyanins"/>
    <property type="match status" value="1"/>
</dbReference>
<keyword evidence="9" id="KW-0249">Electron transport</keyword>
<proteinExistence type="inferred from homology"/>
<keyword evidence="13" id="KW-0089">Bile pigment</keyword>
<feature type="binding site" description="covalent" evidence="14">
    <location>
        <position position="82"/>
    </location>
    <ligand>
        <name>(2R,3E)-phycocyanobilin</name>
        <dbReference type="ChEBI" id="CHEBI:85275"/>
        <label>2</label>
    </ligand>
</feature>
<sequence length="169" mass="18955">MRDLITDIINRYDLTGKYLDKDAIDSLKTYFATGPARIQATKLVGGNISNIVKEAAGILFTELPELIRPGGNANTTRRYAACLRDLDYYLRYATYAIIAGDVTILEERVLNGLKDTYNSLGVPIGPTVRGIELLKQKVKELFVSNNIPYKEFLNEPFDYLVRGLSETNI</sequence>
<evidence type="ECO:0000256" key="9">
    <source>
        <dbReference type="ARBA" id="ARBA00022982"/>
    </source>
</evidence>
<keyword evidence="16" id="KW-0934">Plastid</keyword>
<dbReference type="GO" id="GO:0030089">
    <property type="term" value="C:phycobilisome"/>
    <property type="evidence" value="ECO:0007669"/>
    <property type="project" value="UniProtKB-KW"/>
</dbReference>
<evidence type="ECO:0000256" key="15">
    <source>
        <dbReference type="PIRSR" id="PIRSR000081-2"/>
    </source>
</evidence>
<keyword evidence="6" id="KW-0042">Antenna complex</keyword>
<feature type="binding site" evidence="14">
    <location>
        <position position="77"/>
    </location>
    <ligand>
        <name>(2R,3E)-phycocyanobilin</name>
        <dbReference type="ChEBI" id="CHEBI:85275"/>
        <label>2</label>
    </ligand>
</feature>
<evidence type="ECO:0000256" key="8">
    <source>
        <dbReference type="ARBA" id="ARBA00022874"/>
    </source>
</evidence>
<protein>
    <submittedName>
        <fullName evidence="16">Allophycocyanin beta 18 subunit</fullName>
    </submittedName>
</protein>
<evidence type="ECO:0000256" key="11">
    <source>
        <dbReference type="ARBA" id="ARBA00023078"/>
    </source>
</evidence>
<feature type="modified residue" description="N4-methylasparagine" evidence="15">
    <location>
        <position position="72"/>
    </location>
</feature>
<evidence type="ECO:0000256" key="6">
    <source>
        <dbReference type="ARBA" id="ARBA00022549"/>
    </source>
</evidence>
<dbReference type="InterPro" id="IPR038719">
    <property type="entry name" value="Phycobilisome_asu/bsu_sf"/>
</dbReference>